<feature type="domain" description="Metaxin glutathione S-transferase" evidence="9">
    <location>
        <begin position="214"/>
        <end position="274"/>
    </location>
</feature>
<evidence type="ECO:0000256" key="5">
    <source>
        <dbReference type="ARBA" id="ARBA00023128"/>
    </source>
</evidence>
<dbReference type="PANTHER" id="PTHR12289">
    <property type="entry name" value="METAXIN RELATED"/>
    <property type="match status" value="1"/>
</dbReference>
<dbReference type="InterPro" id="IPR019564">
    <property type="entry name" value="Sam37/metaxin_N"/>
</dbReference>
<dbReference type="OrthoDB" id="5835136at2759"/>
<reference evidence="11" key="1">
    <citation type="journal article" date="2017" name="Genome Biol. Evol.">
        <title>The complete genome sequence of the phytopathogenic fungus Sclerotinia sclerotiorum reveals insights into the genome architecture of broad host range pathogens.</title>
        <authorList>
            <person name="Derbyshire M."/>
            <person name="Denton-Giles M."/>
            <person name="Hegedus D."/>
            <person name="Seifbarghy S."/>
            <person name="Rollins J."/>
            <person name="van Kan J."/>
            <person name="Seidl M.F."/>
            <person name="Faino L."/>
            <person name="Mbengue M."/>
            <person name="Navaud O."/>
            <person name="Raffaele S."/>
            <person name="Hammond-Kosack K."/>
            <person name="Heard S."/>
            <person name="Oliver R."/>
        </authorList>
    </citation>
    <scope>NUCLEOTIDE SEQUENCE [LARGE SCALE GENOMIC DNA]</scope>
    <source>
        <strain evidence="11">ATCC 18683 / 1980 / Ss-1</strain>
    </source>
</reference>
<gene>
    <name evidence="10" type="ORF">sscle_02g021950</name>
</gene>
<evidence type="ECO:0000256" key="3">
    <source>
        <dbReference type="ARBA" id="ARBA00022787"/>
    </source>
</evidence>
<keyword evidence="2" id="KW-0813">Transport</keyword>
<evidence type="ECO:0000259" key="8">
    <source>
        <dbReference type="Pfam" id="PF10568"/>
    </source>
</evidence>
<name>A0A1D9PXG7_SCLS1</name>
<keyword evidence="3" id="KW-1000">Mitochondrion outer membrane</keyword>
<evidence type="ECO:0000259" key="9">
    <source>
        <dbReference type="Pfam" id="PF17171"/>
    </source>
</evidence>
<dbReference type="Pfam" id="PF10568">
    <property type="entry name" value="Tom37"/>
    <property type="match status" value="1"/>
</dbReference>
<dbReference type="InterPro" id="IPR033468">
    <property type="entry name" value="Metaxin_GST"/>
</dbReference>
<feature type="region of interest" description="Disordered" evidence="7">
    <location>
        <begin position="394"/>
        <end position="415"/>
    </location>
</feature>
<evidence type="ECO:0000256" key="4">
    <source>
        <dbReference type="ARBA" id="ARBA00022927"/>
    </source>
</evidence>
<dbReference type="VEuPathDB" id="FungiDB:sscle_02g021950"/>
<keyword evidence="6" id="KW-0472">Membrane</keyword>
<sequence>MVLELHIWGPSFGLPSIDAQCLATIAYMQQVIPRGQWFLVASSNPTLSPTNELPALRDRENGDWVGGYRNIINFITEYSSGKWDMDASLRGQEKADCTAYSAFIQMHGQPLLDLSLYVSSQNYTEITRPIFNTIQSFPLPYLTPPHLRTEAKKRTEYLGLSSLDIDTEDGDKSRDSSIIPESLRRGKQTVSSLLAASPETNAQIRLDALATDFFESIQELKGKKRYLVSDSQISSLDCLALGFISLMLYPELPQPWLSRTMRRKFPLLVKWVQELKDEMWHAVVTLDDAMLTQSSANAVQQNKILPWQAPESCGILNVGGIFWTSLADSLPVVGQRRKDNRMHRYSGEAGKDSSSSSGSNIWTYITTAGSLVAAFGLVAGYALHEGLIQIPEHWPGKKENENENGSKSGNTQSLNDLGEAGQTLFAFADHMDESFQRERQRELEGSNKSIVEVDVDVGKDGIVRFRV</sequence>
<keyword evidence="5" id="KW-0496">Mitochondrion</keyword>
<proteinExistence type="predicted"/>
<comment type="subcellular location">
    <subcellularLocation>
        <location evidence="1">Mitochondrion outer membrane</location>
    </subcellularLocation>
</comment>
<evidence type="ECO:0008006" key="12">
    <source>
        <dbReference type="Google" id="ProtNLM"/>
    </source>
</evidence>
<evidence type="ECO:0000256" key="2">
    <source>
        <dbReference type="ARBA" id="ARBA00022448"/>
    </source>
</evidence>
<organism evidence="10 11">
    <name type="scientific">Sclerotinia sclerotiorum (strain ATCC 18683 / 1980 / Ss-1)</name>
    <name type="common">White mold</name>
    <name type="synonym">Whetzelinia sclerotiorum</name>
    <dbReference type="NCBI Taxonomy" id="665079"/>
    <lineage>
        <taxon>Eukaryota</taxon>
        <taxon>Fungi</taxon>
        <taxon>Dikarya</taxon>
        <taxon>Ascomycota</taxon>
        <taxon>Pezizomycotina</taxon>
        <taxon>Leotiomycetes</taxon>
        <taxon>Helotiales</taxon>
        <taxon>Sclerotiniaceae</taxon>
        <taxon>Sclerotinia</taxon>
    </lineage>
</organism>
<evidence type="ECO:0000313" key="10">
    <source>
        <dbReference type="EMBL" id="APA07425.1"/>
    </source>
</evidence>
<dbReference type="GO" id="GO:0001401">
    <property type="term" value="C:SAM complex"/>
    <property type="evidence" value="ECO:0007669"/>
    <property type="project" value="InterPro"/>
</dbReference>
<keyword evidence="4" id="KW-0653">Protein transport</keyword>
<dbReference type="AlphaFoldDB" id="A0A1D9PXG7"/>
<dbReference type="Proteomes" id="UP000177798">
    <property type="component" value="Chromosome 2"/>
</dbReference>
<evidence type="ECO:0000256" key="7">
    <source>
        <dbReference type="SAM" id="MobiDB-lite"/>
    </source>
</evidence>
<evidence type="ECO:0000313" key="11">
    <source>
        <dbReference type="Proteomes" id="UP000177798"/>
    </source>
</evidence>
<dbReference type="EMBL" id="CP017815">
    <property type="protein sequence ID" value="APA07425.1"/>
    <property type="molecule type" value="Genomic_DNA"/>
</dbReference>
<dbReference type="GO" id="GO:0015031">
    <property type="term" value="P:protein transport"/>
    <property type="evidence" value="ECO:0007669"/>
    <property type="project" value="UniProtKB-KW"/>
</dbReference>
<dbReference type="Pfam" id="PF17171">
    <property type="entry name" value="GST_C_6"/>
    <property type="match status" value="1"/>
</dbReference>
<evidence type="ECO:0000256" key="1">
    <source>
        <dbReference type="ARBA" id="ARBA00004294"/>
    </source>
</evidence>
<dbReference type="PANTHER" id="PTHR12289:SF41">
    <property type="entry name" value="FAILED AXON CONNECTIONS-RELATED"/>
    <property type="match status" value="1"/>
</dbReference>
<protein>
    <recommendedName>
        <fullName evidence="12">Mitochondrial outer membrane transport complex Sam37/metaxin N-terminal domain-containing protein</fullName>
    </recommendedName>
</protein>
<feature type="domain" description="Mitochondrial outer membrane transport complex Sam37/metaxin N-terminal" evidence="8">
    <location>
        <begin position="21"/>
        <end position="148"/>
    </location>
</feature>
<dbReference type="InterPro" id="IPR050931">
    <property type="entry name" value="Mito_Protein_Transport_Metaxin"/>
</dbReference>
<dbReference type="CDD" id="cd03078">
    <property type="entry name" value="GST_N_Metaxin1_like"/>
    <property type="match status" value="1"/>
</dbReference>
<evidence type="ECO:0000256" key="6">
    <source>
        <dbReference type="ARBA" id="ARBA00023136"/>
    </source>
</evidence>
<accession>A0A1D9PXG7</accession>